<dbReference type="Proteomes" id="UP000008783">
    <property type="component" value="Unassembled WGS sequence"/>
</dbReference>
<accession>E3L6T2</accession>
<dbReference type="AlphaFoldDB" id="E3L6T2"/>
<evidence type="ECO:0000313" key="2">
    <source>
        <dbReference type="Proteomes" id="UP000008783"/>
    </source>
</evidence>
<organism evidence="1 2">
    <name type="scientific">Puccinia graminis f. sp. tritici (strain CRL 75-36-700-3 / race SCCL)</name>
    <name type="common">Black stem rust fungus</name>
    <dbReference type="NCBI Taxonomy" id="418459"/>
    <lineage>
        <taxon>Eukaryota</taxon>
        <taxon>Fungi</taxon>
        <taxon>Dikarya</taxon>
        <taxon>Basidiomycota</taxon>
        <taxon>Pucciniomycotina</taxon>
        <taxon>Pucciniomycetes</taxon>
        <taxon>Pucciniales</taxon>
        <taxon>Pucciniaceae</taxon>
        <taxon>Puccinia</taxon>
    </lineage>
</organism>
<dbReference type="RefSeq" id="XP_003336676.1">
    <property type="nucleotide sequence ID" value="XM_003336628.1"/>
</dbReference>
<dbReference type="EMBL" id="DS178361">
    <property type="protein sequence ID" value="EFP92257.1"/>
    <property type="molecule type" value="Genomic_DNA"/>
</dbReference>
<protein>
    <submittedName>
        <fullName evidence="1">Uncharacterized protein</fullName>
    </submittedName>
</protein>
<reference evidence="2" key="2">
    <citation type="journal article" date="2011" name="Proc. Natl. Acad. Sci. U.S.A.">
        <title>Obligate biotrophy features unraveled by the genomic analysis of rust fungi.</title>
        <authorList>
            <person name="Duplessis S."/>
            <person name="Cuomo C.A."/>
            <person name="Lin Y.-C."/>
            <person name="Aerts A."/>
            <person name="Tisserant E."/>
            <person name="Veneault-Fourrey C."/>
            <person name="Joly D.L."/>
            <person name="Hacquard S."/>
            <person name="Amselem J."/>
            <person name="Cantarel B.L."/>
            <person name="Chiu R."/>
            <person name="Coutinho P.M."/>
            <person name="Feau N."/>
            <person name="Field M."/>
            <person name="Frey P."/>
            <person name="Gelhaye E."/>
            <person name="Goldberg J."/>
            <person name="Grabherr M.G."/>
            <person name="Kodira C.D."/>
            <person name="Kohler A."/>
            <person name="Kuees U."/>
            <person name="Lindquist E.A."/>
            <person name="Lucas S.M."/>
            <person name="Mago R."/>
            <person name="Mauceli E."/>
            <person name="Morin E."/>
            <person name="Murat C."/>
            <person name="Pangilinan J.L."/>
            <person name="Park R."/>
            <person name="Pearson M."/>
            <person name="Quesneville H."/>
            <person name="Rouhier N."/>
            <person name="Sakthikumar S."/>
            <person name="Salamov A.A."/>
            <person name="Schmutz J."/>
            <person name="Selles B."/>
            <person name="Shapiro H."/>
            <person name="Tanguay P."/>
            <person name="Tuskan G.A."/>
            <person name="Henrissat B."/>
            <person name="Van de Peer Y."/>
            <person name="Rouze P."/>
            <person name="Ellis J.G."/>
            <person name="Dodds P.N."/>
            <person name="Schein J.E."/>
            <person name="Zhong S."/>
            <person name="Hamelin R.C."/>
            <person name="Grigoriev I.V."/>
            <person name="Szabo L.J."/>
            <person name="Martin F."/>
        </authorList>
    </citation>
    <scope>NUCLEOTIDE SEQUENCE [LARGE SCALE GENOMIC DNA]</scope>
    <source>
        <strain evidence="2">CRL 75-36-700-3 / race SCCL</strain>
    </source>
</reference>
<gene>
    <name evidence="1" type="ORF">PGTG_18472</name>
</gene>
<evidence type="ECO:0000313" key="1">
    <source>
        <dbReference type="EMBL" id="EFP92257.1"/>
    </source>
</evidence>
<proteinExistence type="predicted"/>
<keyword evidence="2" id="KW-1185">Reference proteome</keyword>
<dbReference type="HOGENOM" id="CLU_1797414_0_0_1"/>
<dbReference type="GeneID" id="10537751"/>
<name>E3L6T2_PUCGT</name>
<sequence length="144" mass="15947">MRQPSAMSASRLISSGFHGPVYPETYLELVKHNKSGLSAIYPNRRRQANNVPSAAFGHGLAPVAYDTLSIDSTRLALINFLPLFKTKPSHASEESPCWAPTESVEIRCAPVGESASSGRIHNPYLARPSRQRVICYFCRTRDFP</sequence>
<dbReference type="VEuPathDB" id="FungiDB:PGTG_18472"/>
<dbReference type="KEGG" id="pgr:PGTG_18472"/>
<reference key="1">
    <citation type="submission" date="2007-01" db="EMBL/GenBank/DDBJ databases">
        <title>The Genome Sequence of Puccinia graminis f. sp. tritici Strain CRL 75-36-700-3.</title>
        <authorList>
            <consortium name="The Broad Institute Genome Sequencing Platform"/>
            <person name="Birren B."/>
            <person name="Lander E."/>
            <person name="Galagan J."/>
            <person name="Nusbaum C."/>
            <person name="Devon K."/>
            <person name="Cuomo C."/>
            <person name="Jaffe D."/>
            <person name="Butler J."/>
            <person name="Alvarez P."/>
            <person name="Gnerre S."/>
            <person name="Grabherr M."/>
            <person name="Mauceli E."/>
            <person name="Brockman W."/>
            <person name="Young S."/>
            <person name="LaButti K."/>
            <person name="Sykes S."/>
            <person name="DeCaprio D."/>
            <person name="Crawford M."/>
            <person name="Koehrsen M."/>
            <person name="Engels R."/>
            <person name="Montgomery P."/>
            <person name="Pearson M."/>
            <person name="Howarth C."/>
            <person name="Larson L."/>
            <person name="White J."/>
            <person name="Zeng Q."/>
            <person name="Kodira C."/>
            <person name="Yandava C."/>
            <person name="Alvarado L."/>
            <person name="O'Leary S."/>
            <person name="Szabo L."/>
            <person name="Dean R."/>
            <person name="Schein J."/>
        </authorList>
    </citation>
    <scope>NUCLEOTIDE SEQUENCE</scope>
    <source>
        <strain>CRL 75-36-700-3</strain>
    </source>
</reference>
<dbReference type="InParanoid" id="E3L6T2"/>